<comment type="caution">
    <text evidence="2">The sequence shown here is derived from an EMBL/GenBank/DDBJ whole genome shotgun (WGS) entry which is preliminary data.</text>
</comment>
<dbReference type="EMBL" id="JASDAP010000489">
    <property type="protein sequence ID" value="KAK1874763.1"/>
    <property type="molecule type" value="Genomic_DNA"/>
</dbReference>
<keyword evidence="1" id="KW-1133">Transmembrane helix</keyword>
<keyword evidence="1" id="KW-0812">Transmembrane</keyword>
<feature type="transmembrane region" description="Helical" evidence="1">
    <location>
        <begin position="31"/>
        <end position="52"/>
    </location>
</feature>
<dbReference type="Proteomes" id="UP001228049">
    <property type="component" value="Unassembled WGS sequence"/>
</dbReference>
<organism evidence="2 3">
    <name type="scientific">Dissostichus eleginoides</name>
    <name type="common">Patagonian toothfish</name>
    <name type="synonym">Dissostichus amissus</name>
    <dbReference type="NCBI Taxonomy" id="100907"/>
    <lineage>
        <taxon>Eukaryota</taxon>
        <taxon>Metazoa</taxon>
        <taxon>Chordata</taxon>
        <taxon>Craniata</taxon>
        <taxon>Vertebrata</taxon>
        <taxon>Euteleostomi</taxon>
        <taxon>Actinopterygii</taxon>
        <taxon>Neopterygii</taxon>
        <taxon>Teleostei</taxon>
        <taxon>Neoteleostei</taxon>
        <taxon>Acanthomorphata</taxon>
        <taxon>Eupercaria</taxon>
        <taxon>Perciformes</taxon>
        <taxon>Notothenioidei</taxon>
        <taxon>Nototheniidae</taxon>
        <taxon>Dissostichus</taxon>
    </lineage>
</organism>
<name>A0AAD9B4Z3_DISEL</name>
<proteinExistence type="predicted"/>
<reference evidence="2" key="1">
    <citation type="submission" date="2023-04" db="EMBL/GenBank/DDBJ databases">
        <title>Chromosome-level genome of Chaenocephalus aceratus.</title>
        <authorList>
            <person name="Park H."/>
        </authorList>
    </citation>
    <scope>NUCLEOTIDE SEQUENCE</scope>
    <source>
        <strain evidence="2">DE</strain>
        <tissue evidence="2">Muscle</tissue>
    </source>
</reference>
<keyword evidence="1" id="KW-0472">Membrane</keyword>
<gene>
    <name evidence="2" type="ORF">KUDE01_006988</name>
</gene>
<evidence type="ECO:0000256" key="1">
    <source>
        <dbReference type="SAM" id="Phobius"/>
    </source>
</evidence>
<protein>
    <submittedName>
        <fullName evidence="2">DNA gyrase subunit A</fullName>
    </submittedName>
</protein>
<dbReference type="AlphaFoldDB" id="A0AAD9B4Z3"/>
<accession>A0AAD9B4Z3</accession>
<evidence type="ECO:0000313" key="3">
    <source>
        <dbReference type="Proteomes" id="UP001228049"/>
    </source>
</evidence>
<sequence>MKVYLSPRRVDDIFHLLPIFSLGKMVPYIQFLRLLGGLTAASAVVPLGLLSLRPMQMWLNSLHLDAKWHRHRKVRVSQRCRHSLLSWRDRAYLLMGVPMGAIPSRRETVTNKDRSRFSTAEFY</sequence>
<evidence type="ECO:0000313" key="2">
    <source>
        <dbReference type="EMBL" id="KAK1874763.1"/>
    </source>
</evidence>
<keyword evidence="3" id="KW-1185">Reference proteome</keyword>